<sequence length="319" mass="36066">MLAQSQHHLLWLREQDHPAISWPKWQQQLSLLGECYQAETCLIVQFINNSFQIVCARKGKKYQLIGGTHFEDAGLQSIIEEHNGYTATISDGRDLSSSLNQFKHLLTQPIFWPDGELFGSILICDPDLNKQTGPLSSLIENSKSFIQAELKHLFLMQQIKMLSVQDDQTCMLNPYGFSLMAPRQLSLSRRFGSHAGIILIEENIEENIEESNSSALTCDSQAQKRRLLARIIHDNMRDADVSARISHNQFIILCFIDHKANLDSLVSRLKKQIAKEAPGLTINTGQSFFTPDTQISLEPMKKQANDNLNLNKLGSANNF</sequence>
<dbReference type="InterPro" id="IPR000160">
    <property type="entry name" value="GGDEF_dom"/>
</dbReference>
<dbReference type="HOGENOM" id="CLU_000445_11_32_6"/>
<proteinExistence type="predicted"/>
<dbReference type="AlphaFoldDB" id="B1KF11"/>
<evidence type="ECO:0000313" key="3">
    <source>
        <dbReference type="Proteomes" id="UP000002168"/>
    </source>
</evidence>
<dbReference type="STRING" id="392500.Swoo_0868"/>
<accession>B1KF11</accession>
<protein>
    <submittedName>
        <fullName evidence="2">Putative diguanylate cyclase</fullName>
    </submittedName>
</protein>
<reference evidence="2 3" key="1">
    <citation type="submission" date="2008-02" db="EMBL/GenBank/DDBJ databases">
        <title>Complete sequence of Shewanella woodyi ATCC 51908.</title>
        <authorList>
            <consortium name="US DOE Joint Genome Institute"/>
            <person name="Copeland A."/>
            <person name="Lucas S."/>
            <person name="Lapidus A."/>
            <person name="Glavina del Rio T."/>
            <person name="Dalin E."/>
            <person name="Tice H."/>
            <person name="Bruce D."/>
            <person name="Goodwin L."/>
            <person name="Pitluck S."/>
            <person name="Sims D."/>
            <person name="Brettin T."/>
            <person name="Detter J.C."/>
            <person name="Han C."/>
            <person name="Kuske C.R."/>
            <person name="Schmutz J."/>
            <person name="Larimer F."/>
            <person name="Land M."/>
            <person name="Hauser L."/>
            <person name="Kyrpides N."/>
            <person name="Lykidis A."/>
            <person name="Zhao J.-S."/>
            <person name="Richardson P."/>
        </authorList>
    </citation>
    <scope>NUCLEOTIDE SEQUENCE [LARGE SCALE GENOMIC DNA]</scope>
    <source>
        <strain evidence="3">ATCC 51908 / MS32</strain>
    </source>
</reference>
<dbReference type="InterPro" id="IPR029787">
    <property type="entry name" value="Nucleotide_cyclase"/>
</dbReference>
<dbReference type="Proteomes" id="UP000002168">
    <property type="component" value="Chromosome"/>
</dbReference>
<dbReference type="InterPro" id="IPR043128">
    <property type="entry name" value="Rev_trsase/Diguanyl_cyclase"/>
</dbReference>
<evidence type="ECO:0000313" key="2">
    <source>
        <dbReference type="EMBL" id="ACA85162.1"/>
    </source>
</evidence>
<dbReference type="SUPFAM" id="SSF55073">
    <property type="entry name" value="Nucleotide cyclase"/>
    <property type="match status" value="1"/>
</dbReference>
<dbReference type="RefSeq" id="WP_012323509.1">
    <property type="nucleotide sequence ID" value="NC_010506.1"/>
</dbReference>
<feature type="domain" description="GGDEF" evidence="1">
    <location>
        <begin position="193"/>
        <end position="319"/>
    </location>
</feature>
<name>B1KF11_SHEWM</name>
<dbReference type="EMBL" id="CP000961">
    <property type="protein sequence ID" value="ACA85162.1"/>
    <property type="molecule type" value="Genomic_DNA"/>
</dbReference>
<dbReference type="Gene3D" id="3.30.70.270">
    <property type="match status" value="1"/>
</dbReference>
<keyword evidence="3" id="KW-1185">Reference proteome</keyword>
<dbReference type="eggNOG" id="COG2199">
    <property type="taxonomic scope" value="Bacteria"/>
</dbReference>
<organism evidence="2 3">
    <name type="scientific">Shewanella woodyi (strain ATCC 51908 / MS32)</name>
    <dbReference type="NCBI Taxonomy" id="392500"/>
    <lineage>
        <taxon>Bacteria</taxon>
        <taxon>Pseudomonadati</taxon>
        <taxon>Pseudomonadota</taxon>
        <taxon>Gammaproteobacteria</taxon>
        <taxon>Alteromonadales</taxon>
        <taxon>Shewanellaceae</taxon>
        <taxon>Shewanella</taxon>
    </lineage>
</organism>
<dbReference type="PROSITE" id="PS50887">
    <property type="entry name" value="GGDEF"/>
    <property type="match status" value="1"/>
</dbReference>
<gene>
    <name evidence="2" type="ordered locus">Swoo_0868</name>
</gene>
<evidence type="ECO:0000259" key="1">
    <source>
        <dbReference type="PROSITE" id="PS50887"/>
    </source>
</evidence>
<dbReference type="KEGG" id="swd:Swoo_0868"/>